<dbReference type="RefSeq" id="WP_344742519.1">
    <property type="nucleotide sequence ID" value="NZ_BAABCH010000006.1"/>
</dbReference>
<dbReference type="EMBL" id="FQWX01000004">
    <property type="protein sequence ID" value="SHG61865.1"/>
    <property type="molecule type" value="Genomic_DNA"/>
</dbReference>
<dbReference type="AlphaFoldDB" id="A0A1M5LAA5"/>
<protein>
    <submittedName>
        <fullName evidence="1">Uncharacterized protein</fullName>
    </submittedName>
</protein>
<reference evidence="2" key="1">
    <citation type="submission" date="2016-11" db="EMBL/GenBank/DDBJ databases">
        <authorList>
            <person name="Varghese N."/>
            <person name="Submissions S."/>
        </authorList>
    </citation>
    <scope>NUCLEOTIDE SEQUENCE [LARGE SCALE GENOMIC DNA]</scope>
    <source>
        <strain evidence="2">DSM 2635</strain>
    </source>
</reference>
<proteinExistence type="predicted"/>
<dbReference type="Proteomes" id="UP000243255">
    <property type="component" value="Unassembled WGS sequence"/>
</dbReference>
<sequence length="56" mass="6398">MEKFQDIKRGKKIAIINKQGDLPKCTVYEAIGENADKVLIVHEEIIMSIDSYYVAK</sequence>
<accession>A0A1M5LAA5</accession>
<evidence type="ECO:0000313" key="2">
    <source>
        <dbReference type="Proteomes" id="UP000243255"/>
    </source>
</evidence>
<evidence type="ECO:0000313" key="1">
    <source>
        <dbReference type="EMBL" id="SHG61865.1"/>
    </source>
</evidence>
<organism evidence="1 2">
    <name type="scientific">Asaccharospora irregularis DSM 2635</name>
    <dbReference type="NCBI Taxonomy" id="1121321"/>
    <lineage>
        <taxon>Bacteria</taxon>
        <taxon>Bacillati</taxon>
        <taxon>Bacillota</taxon>
        <taxon>Clostridia</taxon>
        <taxon>Peptostreptococcales</taxon>
        <taxon>Peptostreptococcaceae</taxon>
        <taxon>Asaccharospora</taxon>
    </lineage>
</organism>
<name>A0A1M5LAA5_9FIRM</name>
<gene>
    <name evidence="1" type="ORF">SAMN04488530_10459</name>
</gene>
<keyword evidence="2" id="KW-1185">Reference proteome</keyword>